<reference evidence="4 5" key="1">
    <citation type="journal article" date="2018" name="Nat. Biotechnol.">
        <title>A standardized bacterial taxonomy based on genome phylogeny substantially revises the tree of life.</title>
        <authorList>
            <person name="Parks D.H."/>
            <person name="Chuvochina M."/>
            <person name="Waite D.W."/>
            <person name="Rinke C."/>
            <person name="Skarshewski A."/>
            <person name="Chaumeil P.A."/>
            <person name="Hugenholtz P."/>
        </authorList>
    </citation>
    <scope>NUCLEOTIDE SEQUENCE [LARGE SCALE GENOMIC DNA]</scope>
    <source>
        <strain evidence="4">UBA9360</strain>
    </source>
</reference>
<dbReference type="Proteomes" id="UP000262878">
    <property type="component" value="Unassembled WGS sequence"/>
</dbReference>
<dbReference type="GO" id="GO:0051782">
    <property type="term" value="P:negative regulation of cell division"/>
    <property type="evidence" value="ECO:0007669"/>
    <property type="project" value="TreeGrafter"/>
</dbReference>
<feature type="domain" description="AAA" evidence="3">
    <location>
        <begin position="16"/>
        <end position="177"/>
    </location>
</feature>
<keyword evidence="1" id="KW-0547">Nucleotide-binding</keyword>
<dbReference type="FunFam" id="3.40.50.300:FF:000158">
    <property type="entry name" value="Site-determining protein"/>
    <property type="match status" value="1"/>
</dbReference>
<comment type="caution">
    <text evidence="4">The sequence shown here is derived from an EMBL/GenBank/DDBJ whole genome shotgun (WGS) entry which is preliminary data.</text>
</comment>
<dbReference type="InterPro" id="IPR025669">
    <property type="entry name" value="AAA_dom"/>
</dbReference>
<proteinExistence type="predicted"/>
<name>A0A348WN15_9GAMM</name>
<dbReference type="PANTHER" id="PTHR43384:SF4">
    <property type="entry name" value="CELLULOSE BIOSYNTHESIS PROTEIN BCSQ-RELATED"/>
    <property type="match status" value="1"/>
</dbReference>
<keyword evidence="2" id="KW-0067">ATP-binding</keyword>
<dbReference type="STRING" id="314276.OS145_11157"/>
<dbReference type="InterPro" id="IPR027417">
    <property type="entry name" value="P-loop_NTPase"/>
</dbReference>
<dbReference type="GO" id="GO:0005524">
    <property type="term" value="F:ATP binding"/>
    <property type="evidence" value="ECO:0007669"/>
    <property type="project" value="UniProtKB-KW"/>
</dbReference>
<dbReference type="PANTHER" id="PTHR43384">
    <property type="entry name" value="SEPTUM SITE-DETERMINING PROTEIN MIND HOMOLOG, CHLOROPLASTIC-RELATED"/>
    <property type="match status" value="1"/>
</dbReference>
<accession>A0A348WN15</accession>
<dbReference type="InterPro" id="IPR025501">
    <property type="entry name" value="MinD_FleN"/>
</dbReference>
<evidence type="ECO:0000313" key="5">
    <source>
        <dbReference type="Proteomes" id="UP000262878"/>
    </source>
</evidence>
<dbReference type="CDD" id="cd02038">
    <property type="entry name" value="FlhG-like"/>
    <property type="match status" value="1"/>
</dbReference>
<gene>
    <name evidence="4" type="ORF">DCR58_03970</name>
</gene>
<evidence type="ECO:0000313" key="4">
    <source>
        <dbReference type="EMBL" id="HAR55927.1"/>
    </source>
</evidence>
<dbReference type="SUPFAM" id="SSF52540">
    <property type="entry name" value="P-loop containing nucleoside triphosphate hydrolases"/>
    <property type="match status" value="1"/>
</dbReference>
<dbReference type="EMBL" id="DMUP01000089">
    <property type="protein sequence ID" value="HAR55927.1"/>
    <property type="molecule type" value="Genomic_DNA"/>
</dbReference>
<dbReference type="Gene3D" id="3.40.50.300">
    <property type="entry name" value="P-loop containing nucleotide triphosphate hydrolases"/>
    <property type="match status" value="1"/>
</dbReference>
<dbReference type="GO" id="GO:0009898">
    <property type="term" value="C:cytoplasmic side of plasma membrane"/>
    <property type="evidence" value="ECO:0007669"/>
    <property type="project" value="TreeGrafter"/>
</dbReference>
<dbReference type="InterPro" id="IPR050625">
    <property type="entry name" value="ParA/MinD_ATPase"/>
</dbReference>
<dbReference type="GO" id="GO:0016887">
    <property type="term" value="F:ATP hydrolysis activity"/>
    <property type="evidence" value="ECO:0007669"/>
    <property type="project" value="TreeGrafter"/>
</dbReference>
<dbReference type="AlphaFoldDB" id="A0A348WN15"/>
<dbReference type="InterPro" id="IPR033875">
    <property type="entry name" value="FlhG"/>
</dbReference>
<sequence>MDQASGLRKMKQSKVKVIAVTGGKGGVGKTNISLNMAIAMAEQGKRVLVLDADLGLANVDVMLGLRVQKNLSHVLSGQAELRDILIEGPAGIKIVPATSGTRSMIELNETQHAELIRAFSDLQGDFDVLVVDTAAGIGNTVVRFARAAQDVLLVVCDEPTSITDAYALMKVLSKEQDVFKFKVVANMVRNLREGQLLFNKLTKVTDRFLDVAIELAAIIPFDDNIRLAVRKQKPLVLMQPRSPASLAIKALAQRALDWPVPAQPGGHLEFFLEQLIGSADNGKKQDVANE</sequence>
<organism evidence="4 5">
    <name type="scientific">Idiomarina baltica</name>
    <dbReference type="NCBI Taxonomy" id="190892"/>
    <lineage>
        <taxon>Bacteria</taxon>
        <taxon>Pseudomonadati</taxon>
        <taxon>Pseudomonadota</taxon>
        <taxon>Gammaproteobacteria</taxon>
        <taxon>Alteromonadales</taxon>
        <taxon>Idiomarinaceae</taxon>
        <taxon>Idiomarina</taxon>
    </lineage>
</organism>
<dbReference type="GO" id="GO:0005829">
    <property type="term" value="C:cytosol"/>
    <property type="evidence" value="ECO:0007669"/>
    <property type="project" value="TreeGrafter"/>
</dbReference>
<dbReference type="Pfam" id="PF13614">
    <property type="entry name" value="AAA_31"/>
    <property type="match status" value="1"/>
</dbReference>
<evidence type="ECO:0000256" key="1">
    <source>
        <dbReference type="ARBA" id="ARBA00022741"/>
    </source>
</evidence>
<evidence type="ECO:0000256" key="2">
    <source>
        <dbReference type="ARBA" id="ARBA00022840"/>
    </source>
</evidence>
<dbReference type="PIRSF" id="PIRSF003092">
    <property type="entry name" value="MinD"/>
    <property type="match status" value="1"/>
</dbReference>
<protein>
    <submittedName>
        <fullName evidence="4">MinD/ParA family protein</fullName>
    </submittedName>
</protein>
<evidence type="ECO:0000259" key="3">
    <source>
        <dbReference type="Pfam" id="PF13614"/>
    </source>
</evidence>
<dbReference type="RefSeq" id="WP_006954897.1">
    <property type="nucleotide sequence ID" value="NZ_DAIRLQ010000007.1"/>
</dbReference>